<proteinExistence type="predicted"/>
<comment type="caution">
    <text evidence="3">The sequence shown here is derived from an EMBL/GenBank/DDBJ whole genome shotgun (WGS) entry which is preliminary data.</text>
</comment>
<dbReference type="Pfam" id="PF03807">
    <property type="entry name" value="F420_oxidored"/>
    <property type="match status" value="1"/>
</dbReference>
<dbReference type="Proteomes" id="UP000466794">
    <property type="component" value="Unassembled WGS sequence"/>
</dbReference>
<dbReference type="EMBL" id="WRPP01000001">
    <property type="protein sequence ID" value="MVU75706.1"/>
    <property type="molecule type" value="Genomic_DNA"/>
</dbReference>
<protein>
    <recommendedName>
        <fullName evidence="2">Pyrroline-5-carboxylate reductase catalytic N-terminal domain-containing protein</fullName>
    </recommendedName>
</protein>
<dbReference type="InterPro" id="IPR051267">
    <property type="entry name" value="STEAP_metalloreductase"/>
</dbReference>
<reference evidence="3 4" key="1">
    <citation type="submission" date="2019-12" db="EMBL/GenBank/DDBJ databases">
        <title>Nocardia sp. nov. ET3-3 isolated from soil.</title>
        <authorList>
            <person name="Kanchanasin P."/>
            <person name="Tanasupawat S."/>
            <person name="Yuki M."/>
            <person name="Kudo T."/>
        </authorList>
    </citation>
    <scope>NUCLEOTIDE SEQUENCE [LARGE SCALE GENOMIC DNA]</scope>
    <source>
        <strain evidence="3 4">ET3-3</strain>
    </source>
</reference>
<evidence type="ECO:0000259" key="2">
    <source>
        <dbReference type="Pfam" id="PF03807"/>
    </source>
</evidence>
<organism evidence="3 4">
    <name type="scientific">Nocardia terrae</name>
    <dbReference type="NCBI Taxonomy" id="2675851"/>
    <lineage>
        <taxon>Bacteria</taxon>
        <taxon>Bacillati</taxon>
        <taxon>Actinomycetota</taxon>
        <taxon>Actinomycetes</taxon>
        <taxon>Mycobacteriales</taxon>
        <taxon>Nocardiaceae</taxon>
        <taxon>Nocardia</taxon>
    </lineage>
</organism>
<dbReference type="InterPro" id="IPR028939">
    <property type="entry name" value="P5C_Rdtase_cat_N"/>
</dbReference>
<dbReference type="Gene3D" id="3.40.50.720">
    <property type="entry name" value="NAD(P)-binding Rossmann-like Domain"/>
    <property type="match status" value="1"/>
</dbReference>
<dbReference type="InterPro" id="IPR036291">
    <property type="entry name" value="NAD(P)-bd_dom_sf"/>
</dbReference>
<dbReference type="GO" id="GO:0016491">
    <property type="term" value="F:oxidoreductase activity"/>
    <property type="evidence" value="ECO:0007669"/>
    <property type="project" value="UniProtKB-KW"/>
</dbReference>
<dbReference type="PANTHER" id="PTHR14239">
    <property type="entry name" value="DUDULIN-RELATED"/>
    <property type="match status" value="1"/>
</dbReference>
<evidence type="ECO:0000313" key="4">
    <source>
        <dbReference type="Proteomes" id="UP000466794"/>
    </source>
</evidence>
<keyword evidence="4" id="KW-1185">Reference proteome</keyword>
<feature type="domain" description="Pyrroline-5-carboxylate reductase catalytic N-terminal" evidence="2">
    <location>
        <begin position="3"/>
        <end position="93"/>
    </location>
</feature>
<dbReference type="RefSeq" id="WP_157354438.1">
    <property type="nucleotide sequence ID" value="NZ_WRPP01000001.1"/>
</dbReference>
<dbReference type="SUPFAM" id="SSF51735">
    <property type="entry name" value="NAD(P)-binding Rossmann-fold domains"/>
    <property type="match status" value="1"/>
</dbReference>
<evidence type="ECO:0000256" key="1">
    <source>
        <dbReference type="ARBA" id="ARBA00023002"/>
    </source>
</evidence>
<accession>A0A7K1UMZ0</accession>
<sequence length="202" mass="21322">MDVGIFGAGHFGLSLAGLFDRAGHTVHIASRHLDGLSATISERGLRHTYIGDVDLVAGSSTILIGAVQWLDLETLAKELPDLEGKIWIDPANPYVREADGTVTQLTTDGRPTSAIVADLVPKAQLVKAFNAFTTPMYRSGPLTSLGRIVAPIAGDHPAALCRVAELIKTTGFVPIIIGNIGDSVVMEPQGALRRLSIPLIAP</sequence>
<dbReference type="AlphaFoldDB" id="A0A7K1UMZ0"/>
<gene>
    <name evidence="3" type="ORF">GPX89_00415</name>
</gene>
<name>A0A7K1UMZ0_9NOCA</name>
<evidence type="ECO:0000313" key="3">
    <source>
        <dbReference type="EMBL" id="MVU75706.1"/>
    </source>
</evidence>
<keyword evidence="1" id="KW-0560">Oxidoreductase</keyword>